<reference evidence="1 2" key="1">
    <citation type="journal article" date="2019" name="Sci. Rep.">
        <title>Orb-weaving spider Araneus ventricosus genome elucidates the spidroin gene catalogue.</title>
        <authorList>
            <person name="Kono N."/>
            <person name="Nakamura H."/>
            <person name="Ohtoshi R."/>
            <person name="Moran D.A.P."/>
            <person name="Shinohara A."/>
            <person name="Yoshida Y."/>
            <person name="Fujiwara M."/>
            <person name="Mori M."/>
            <person name="Tomita M."/>
            <person name="Arakawa K."/>
        </authorList>
    </citation>
    <scope>NUCLEOTIDE SEQUENCE [LARGE SCALE GENOMIC DNA]</scope>
</reference>
<dbReference type="InterPro" id="IPR013083">
    <property type="entry name" value="Znf_RING/FYVE/PHD"/>
</dbReference>
<keyword evidence="2" id="KW-1185">Reference proteome</keyword>
<evidence type="ECO:0008006" key="3">
    <source>
        <dbReference type="Google" id="ProtNLM"/>
    </source>
</evidence>
<dbReference type="Proteomes" id="UP000499080">
    <property type="component" value="Unassembled WGS sequence"/>
</dbReference>
<dbReference type="EMBL" id="BGPR01022151">
    <property type="protein sequence ID" value="GBN88176.1"/>
    <property type="molecule type" value="Genomic_DNA"/>
</dbReference>
<dbReference type="AlphaFoldDB" id="A0A4Y2SKN7"/>
<proteinExistence type="predicted"/>
<protein>
    <recommendedName>
        <fullName evidence="3">RING-type domain-containing protein</fullName>
    </recommendedName>
</protein>
<evidence type="ECO:0000313" key="1">
    <source>
        <dbReference type="EMBL" id="GBN88176.1"/>
    </source>
</evidence>
<evidence type="ECO:0000313" key="2">
    <source>
        <dbReference type="Proteomes" id="UP000499080"/>
    </source>
</evidence>
<name>A0A4Y2SKN7_ARAVE</name>
<organism evidence="1 2">
    <name type="scientific">Araneus ventricosus</name>
    <name type="common">Orbweaver spider</name>
    <name type="synonym">Epeira ventricosa</name>
    <dbReference type="NCBI Taxonomy" id="182803"/>
    <lineage>
        <taxon>Eukaryota</taxon>
        <taxon>Metazoa</taxon>
        <taxon>Ecdysozoa</taxon>
        <taxon>Arthropoda</taxon>
        <taxon>Chelicerata</taxon>
        <taxon>Arachnida</taxon>
        <taxon>Araneae</taxon>
        <taxon>Araneomorphae</taxon>
        <taxon>Entelegynae</taxon>
        <taxon>Araneoidea</taxon>
        <taxon>Araneidae</taxon>
        <taxon>Araneus</taxon>
    </lineage>
</organism>
<dbReference type="Gene3D" id="3.30.40.10">
    <property type="entry name" value="Zinc/RING finger domain, C3HC4 (zinc finger)"/>
    <property type="match status" value="1"/>
</dbReference>
<comment type="caution">
    <text evidence="1">The sequence shown here is derived from an EMBL/GenBank/DDBJ whole genome shotgun (WGS) entry which is preliminary data.</text>
</comment>
<dbReference type="SUPFAM" id="SSF57850">
    <property type="entry name" value="RING/U-box"/>
    <property type="match status" value="1"/>
</dbReference>
<accession>A0A4Y2SKN7</accession>
<sequence>MCFPFTRCYSEITPIIQVPEFVCGICAYIIQPDEEIFELDCGCIHHLYCLMDELEILEECPLCEDELVMSDVLELRDLRQFQMEKELSS</sequence>
<gene>
    <name evidence="1" type="ORF">AVEN_167042_1</name>
</gene>